<gene>
    <name evidence="4" type="ORF">EZM97_03610</name>
</gene>
<dbReference type="Proteomes" id="UP000291822">
    <property type="component" value="Unassembled WGS sequence"/>
</dbReference>
<dbReference type="RefSeq" id="WP_131150776.1">
    <property type="nucleotide sequence ID" value="NZ_SJTG01000001.1"/>
</dbReference>
<sequence length="148" mass="16670">MPITVRQATIHDLDLVAPLFDAYRQFYKQPGDIDRARQFLAQRFQHHESVILLAFHGEAPVGFTQLYPVFSSVRTARTYLLNDLYVAPEARRHGVAGALLDAAEAHGRAMGVVGLSLSTAHDNLTAQRLYESKGWVLDLEFREYSLTL</sequence>
<accession>A0A4R0YSY0</accession>
<evidence type="ECO:0000256" key="1">
    <source>
        <dbReference type="ARBA" id="ARBA00022679"/>
    </source>
</evidence>
<dbReference type="AlphaFoldDB" id="A0A4R0YSY0"/>
<comment type="caution">
    <text evidence="4">The sequence shown here is derived from an EMBL/GenBank/DDBJ whole genome shotgun (WGS) entry which is preliminary data.</text>
</comment>
<evidence type="ECO:0000313" key="5">
    <source>
        <dbReference type="Proteomes" id="UP000291822"/>
    </source>
</evidence>
<keyword evidence="2" id="KW-0012">Acyltransferase</keyword>
<keyword evidence="5" id="KW-1185">Reference proteome</keyword>
<dbReference type="Pfam" id="PF00583">
    <property type="entry name" value="Acetyltransf_1"/>
    <property type="match status" value="1"/>
</dbReference>
<organism evidence="4 5">
    <name type="scientific">Dyella soli</name>
    <dbReference type="NCBI Taxonomy" id="522319"/>
    <lineage>
        <taxon>Bacteria</taxon>
        <taxon>Pseudomonadati</taxon>
        <taxon>Pseudomonadota</taxon>
        <taxon>Gammaproteobacteria</taxon>
        <taxon>Lysobacterales</taxon>
        <taxon>Rhodanobacteraceae</taxon>
        <taxon>Dyella</taxon>
    </lineage>
</organism>
<dbReference type="PANTHER" id="PTHR43877:SF2">
    <property type="entry name" value="AMINOALKYLPHOSPHONATE N-ACETYLTRANSFERASE-RELATED"/>
    <property type="match status" value="1"/>
</dbReference>
<name>A0A4R0YSY0_9GAMM</name>
<evidence type="ECO:0000259" key="3">
    <source>
        <dbReference type="PROSITE" id="PS51186"/>
    </source>
</evidence>
<dbReference type="InterPro" id="IPR000182">
    <property type="entry name" value="GNAT_dom"/>
</dbReference>
<dbReference type="SUPFAM" id="SSF55729">
    <property type="entry name" value="Acyl-CoA N-acyltransferases (Nat)"/>
    <property type="match status" value="1"/>
</dbReference>
<dbReference type="EMBL" id="SJTG01000001">
    <property type="protein sequence ID" value="TCI12445.1"/>
    <property type="molecule type" value="Genomic_DNA"/>
</dbReference>
<dbReference type="PANTHER" id="PTHR43877">
    <property type="entry name" value="AMINOALKYLPHOSPHONATE N-ACETYLTRANSFERASE-RELATED-RELATED"/>
    <property type="match status" value="1"/>
</dbReference>
<dbReference type="CDD" id="cd04301">
    <property type="entry name" value="NAT_SF"/>
    <property type="match status" value="1"/>
</dbReference>
<feature type="domain" description="N-acetyltransferase" evidence="3">
    <location>
        <begin position="3"/>
        <end position="148"/>
    </location>
</feature>
<dbReference type="PROSITE" id="PS51186">
    <property type="entry name" value="GNAT"/>
    <property type="match status" value="1"/>
</dbReference>
<protein>
    <submittedName>
        <fullName evidence="4">GNAT family N-acetyltransferase</fullName>
    </submittedName>
</protein>
<reference evidence="4 5" key="1">
    <citation type="submission" date="2019-02" db="EMBL/GenBank/DDBJ databases">
        <title>Dyella amyloliquefaciens sp. nov., isolated from forest soil.</title>
        <authorList>
            <person name="Gao Z.-H."/>
            <person name="Qiu L.-H."/>
        </authorList>
    </citation>
    <scope>NUCLEOTIDE SEQUENCE [LARGE SCALE GENOMIC DNA]</scope>
    <source>
        <strain evidence="4 5">KACC 12747</strain>
    </source>
</reference>
<evidence type="ECO:0000256" key="2">
    <source>
        <dbReference type="ARBA" id="ARBA00023315"/>
    </source>
</evidence>
<keyword evidence="1 4" id="KW-0808">Transferase</keyword>
<dbReference type="InterPro" id="IPR016181">
    <property type="entry name" value="Acyl_CoA_acyltransferase"/>
</dbReference>
<evidence type="ECO:0000313" key="4">
    <source>
        <dbReference type="EMBL" id="TCI12445.1"/>
    </source>
</evidence>
<dbReference type="GO" id="GO:0016747">
    <property type="term" value="F:acyltransferase activity, transferring groups other than amino-acyl groups"/>
    <property type="evidence" value="ECO:0007669"/>
    <property type="project" value="InterPro"/>
</dbReference>
<proteinExistence type="predicted"/>
<dbReference type="Gene3D" id="3.40.630.30">
    <property type="match status" value="1"/>
</dbReference>
<dbReference type="InterPro" id="IPR050832">
    <property type="entry name" value="Bact_Acetyltransf"/>
</dbReference>